<dbReference type="STRING" id="299467.A0A443SJV9"/>
<keyword evidence="4" id="KW-1185">Reference proteome</keyword>
<evidence type="ECO:0000259" key="2">
    <source>
        <dbReference type="PROSITE" id="PS51340"/>
    </source>
</evidence>
<dbReference type="AlphaFoldDB" id="A0A443SJV9"/>
<feature type="domain" description="MOSC" evidence="2">
    <location>
        <begin position="164"/>
        <end position="323"/>
    </location>
</feature>
<dbReference type="Pfam" id="PF03476">
    <property type="entry name" value="MOSC_N"/>
    <property type="match status" value="1"/>
</dbReference>
<dbReference type="PROSITE" id="PS51340">
    <property type="entry name" value="MOSC"/>
    <property type="match status" value="1"/>
</dbReference>
<dbReference type="GO" id="GO:0003824">
    <property type="term" value="F:catalytic activity"/>
    <property type="evidence" value="ECO:0007669"/>
    <property type="project" value="InterPro"/>
</dbReference>
<evidence type="ECO:0000313" key="3">
    <source>
        <dbReference type="EMBL" id="RWS27806.1"/>
    </source>
</evidence>
<dbReference type="PANTHER" id="PTHR14237:SF19">
    <property type="entry name" value="MITOCHONDRIAL AMIDOXIME REDUCING COMPONENT 1"/>
    <property type="match status" value="1"/>
</dbReference>
<proteinExistence type="predicted"/>
<keyword evidence="1" id="KW-0812">Transmembrane</keyword>
<dbReference type="InterPro" id="IPR005302">
    <property type="entry name" value="MoCF_Sase_C"/>
</dbReference>
<accession>A0A443SJV9</accession>
<dbReference type="SUPFAM" id="SSF50800">
    <property type="entry name" value="PK beta-barrel domain-like"/>
    <property type="match status" value="1"/>
</dbReference>
<dbReference type="VEuPathDB" id="VectorBase:LDEU004234"/>
<gene>
    <name evidence="3" type="ORF">B4U80_12841</name>
</gene>
<dbReference type="Pfam" id="PF03473">
    <property type="entry name" value="MOSC"/>
    <property type="match status" value="1"/>
</dbReference>
<evidence type="ECO:0000313" key="4">
    <source>
        <dbReference type="Proteomes" id="UP000288716"/>
    </source>
</evidence>
<dbReference type="Proteomes" id="UP000288716">
    <property type="component" value="Unassembled WGS sequence"/>
</dbReference>
<dbReference type="GO" id="GO:0030170">
    <property type="term" value="F:pyridoxal phosphate binding"/>
    <property type="evidence" value="ECO:0007669"/>
    <property type="project" value="InterPro"/>
</dbReference>
<dbReference type="InterPro" id="IPR005303">
    <property type="entry name" value="MOCOS_middle"/>
</dbReference>
<feature type="transmembrane region" description="Helical" evidence="1">
    <location>
        <begin position="6"/>
        <end position="23"/>
    </location>
</feature>
<protein>
    <recommendedName>
        <fullName evidence="2">MOSC domain-containing protein</fullName>
    </recommendedName>
</protein>
<dbReference type="SUPFAM" id="SSF141673">
    <property type="entry name" value="MOSC N-terminal domain-like"/>
    <property type="match status" value="1"/>
</dbReference>
<comment type="caution">
    <text evidence="3">The sequence shown here is derived from an EMBL/GenBank/DDBJ whole genome shotgun (WGS) entry which is preliminary data.</text>
</comment>
<name>A0A443SJV9_9ACAR</name>
<dbReference type="PANTHER" id="PTHR14237">
    <property type="entry name" value="MOLYBDOPTERIN COFACTOR SULFURASE MOSC"/>
    <property type="match status" value="1"/>
</dbReference>
<sequence length="325" mass="37298">MTLKNASYALFTSLVFISAYLIWKRRKSYTNVGRVKKLIIYPVKSLPGIEVSSLEITKVGAKYLHWFDRGIAIVNSNNVIVTQRMKPLLALLKQSFVGDEIWIEAPNQETLKIKYVNELNIDSNVITATHFAYKSVKGMDCGDDYAAWIQKYLQGEGYRMMRHVKELPLRSSAEWNGVKVDFNKEEQIVFQDKNPVHVVNDSSVAELNSKISEEEITYRRFRPNILIDCQAYSEDCFREIRINETLLRRQIKVERCVLTTVDPNEGTMSNIKEPLKTLKQTRMPPKSSSKVEAAYYTKNPLFGVSCCVSKPGIITVNDQISVKYF</sequence>
<organism evidence="3 4">
    <name type="scientific">Leptotrombidium deliense</name>
    <dbReference type="NCBI Taxonomy" id="299467"/>
    <lineage>
        <taxon>Eukaryota</taxon>
        <taxon>Metazoa</taxon>
        <taxon>Ecdysozoa</taxon>
        <taxon>Arthropoda</taxon>
        <taxon>Chelicerata</taxon>
        <taxon>Arachnida</taxon>
        <taxon>Acari</taxon>
        <taxon>Acariformes</taxon>
        <taxon>Trombidiformes</taxon>
        <taxon>Prostigmata</taxon>
        <taxon>Anystina</taxon>
        <taxon>Parasitengona</taxon>
        <taxon>Trombiculoidea</taxon>
        <taxon>Trombiculidae</taxon>
        <taxon>Leptotrombidium</taxon>
    </lineage>
</organism>
<dbReference type="EMBL" id="NCKV01001769">
    <property type="protein sequence ID" value="RWS27806.1"/>
    <property type="molecule type" value="Genomic_DNA"/>
</dbReference>
<evidence type="ECO:0000256" key="1">
    <source>
        <dbReference type="SAM" id="Phobius"/>
    </source>
</evidence>
<dbReference type="OrthoDB" id="6479793at2759"/>
<dbReference type="InterPro" id="IPR011037">
    <property type="entry name" value="Pyrv_Knase-like_insert_dom_sf"/>
</dbReference>
<reference evidence="3 4" key="1">
    <citation type="journal article" date="2018" name="Gigascience">
        <title>Genomes of trombidid mites reveal novel predicted allergens and laterally-transferred genes associated with secondary metabolism.</title>
        <authorList>
            <person name="Dong X."/>
            <person name="Chaisiri K."/>
            <person name="Xia D."/>
            <person name="Armstrong S.D."/>
            <person name="Fang Y."/>
            <person name="Donnelly M.J."/>
            <person name="Kadowaki T."/>
            <person name="McGarry J.W."/>
            <person name="Darby A.C."/>
            <person name="Makepeace B.L."/>
        </authorList>
    </citation>
    <scope>NUCLEOTIDE SEQUENCE [LARGE SCALE GENOMIC DNA]</scope>
    <source>
        <strain evidence="3">UoL-UT</strain>
    </source>
</reference>
<dbReference type="GO" id="GO:0030151">
    <property type="term" value="F:molybdenum ion binding"/>
    <property type="evidence" value="ECO:0007669"/>
    <property type="project" value="InterPro"/>
</dbReference>
<keyword evidence="1" id="KW-0472">Membrane</keyword>
<keyword evidence="1" id="KW-1133">Transmembrane helix</keyword>